<keyword evidence="7" id="KW-1185">Reference proteome</keyword>
<comment type="function">
    <text evidence="2">May play the central regulatory role in sporulation. It may be an element of the effector pathway responsible for the activation of sporulation genes in response to nutritional stress. Spo0A may act in concert with spo0H (a sigma factor) to control the expression of some genes that are critical to the sporulation process.</text>
</comment>
<dbReference type="Pfam" id="PF04397">
    <property type="entry name" value="LytTR"/>
    <property type="match status" value="1"/>
</dbReference>
<evidence type="ECO:0000256" key="3">
    <source>
        <dbReference type="PROSITE-ProRule" id="PRU00169"/>
    </source>
</evidence>
<evidence type="ECO:0000256" key="1">
    <source>
        <dbReference type="ARBA" id="ARBA00018672"/>
    </source>
</evidence>
<dbReference type="RefSeq" id="WP_186840324.1">
    <property type="nucleotide sequence ID" value="NZ_JACOOZ010000004.1"/>
</dbReference>
<dbReference type="PROSITE" id="PS50110">
    <property type="entry name" value="RESPONSE_REGULATORY"/>
    <property type="match status" value="1"/>
</dbReference>
<evidence type="ECO:0000259" key="4">
    <source>
        <dbReference type="PROSITE" id="PS50110"/>
    </source>
</evidence>
<reference evidence="6 7" key="1">
    <citation type="submission" date="2020-08" db="EMBL/GenBank/DDBJ databases">
        <title>Genome public.</title>
        <authorList>
            <person name="Liu C."/>
            <person name="Sun Q."/>
        </authorList>
    </citation>
    <scope>NUCLEOTIDE SEQUENCE [LARGE SCALE GENOMIC DNA]</scope>
    <source>
        <strain evidence="6 7">BX4</strain>
    </source>
</reference>
<name>A0ABR7F2G0_9FIRM</name>
<dbReference type="SMART" id="SM00850">
    <property type="entry name" value="LytTR"/>
    <property type="match status" value="1"/>
</dbReference>
<evidence type="ECO:0000256" key="2">
    <source>
        <dbReference type="ARBA" id="ARBA00024867"/>
    </source>
</evidence>
<dbReference type="Gene3D" id="2.40.50.1020">
    <property type="entry name" value="LytTr DNA-binding domain"/>
    <property type="match status" value="1"/>
</dbReference>
<keyword evidence="3" id="KW-0597">Phosphoprotein</keyword>
<proteinExistence type="predicted"/>
<dbReference type="EMBL" id="JACOOZ010000004">
    <property type="protein sequence ID" value="MBC5667778.1"/>
    <property type="molecule type" value="Genomic_DNA"/>
</dbReference>
<evidence type="ECO:0000313" key="7">
    <source>
        <dbReference type="Proteomes" id="UP000597877"/>
    </source>
</evidence>
<accession>A0ABR7F2G0</accession>
<sequence length="226" mass="26284">MIVGICDDEEQMRDKIEKLCRKNYNIQNVHYEQFADGEEVENTNVNINVLILDIKMPKVGGIEVKNIFEEQKKDTLIIFVTNHGELIHEAFGKNVVGFIEKSDLEKELGQYLNKAMGMVKKNVDIDGRNCKDILYIKAEDVYCRVFMKDNTSFLKRVSLTKMEEKLRGSDLVKVHKSYIANLAYVSNIKENELIIDNAKIPVSTRMRTKVFNELKKYEYKNLHIIN</sequence>
<dbReference type="SMART" id="SM00448">
    <property type="entry name" value="REC"/>
    <property type="match status" value="1"/>
</dbReference>
<dbReference type="InterPro" id="IPR046947">
    <property type="entry name" value="LytR-like"/>
</dbReference>
<dbReference type="Proteomes" id="UP000597877">
    <property type="component" value="Unassembled WGS sequence"/>
</dbReference>
<comment type="caution">
    <text evidence="6">The sequence shown here is derived from an EMBL/GenBank/DDBJ whole genome shotgun (WGS) entry which is preliminary data.</text>
</comment>
<evidence type="ECO:0000259" key="5">
    <source>
        <dbReference type="PROSITE" id="PS50930"/>
    </source>
</evidence>
<dbReference type="InterPro" id="IPR001789">
    <property type="entry name" value="Sig_transdc_resp-reg_receiver"/>
</dbReference>
<feature type="domain" description="HTH LytTR-type" evidence="5">
    <location>
        <begin position="131"/>
        <end position="216"/>
    </location>
</feature>
<dbReference type="Gene3D" id="3.40.50.2300">
    <property type="match status" value="1"/>
</dbReference>
<dbReference type="InterPro" id="IPR007492">
    <property type="entry name" value="LytTR_DNA-bd_dom"/>
</dbReference>
<dbReference type="PANTHER" id="PTHR37299">
    <property type="entry name" value="TRANSCRIPTIONAL REGULATOR-RELATED"/>
    <property type="match status" value="1"/>
</dbReference>
<dbReference type="SUPFAM" id="SSF52172">
    <property type="entry name" value="CheY-like"/>
    <property type="match status" value="1"/>
</dbReference>
<dbReference type="PROSITE" id="PS50930">
    <property type="entry name" value="HTH_LYTTR"/>
    <property type="match status" value="1"/>
</dbReference>
<gene>
    <name evidence="6" type="ORF">H8S00_07280</name>
</gene>
<organism evidence="6 7">
    <name type="scientific">Eubacterium segne</name>
    <dbReference type="NCBI Taxonomy" id="2763045"/>
    <lineage>
        <taxon>Bacteria</taxon>
        <taxon>Bacillati</taxon>
        <taxon>Bacillota</taxon>
        <taxon>Clostridia</taxon>
        <taxon>Eubacteriales</taxon>
        <taxon>Eubacteriaceae</taxon>
        <taxon>Eubacterium</taxon>
    </lineage>
</organism>
<dbReference type="Pfam" id="PF00072">
    <property type="entry name" value="Response_reg"/>
    <property type="match status" value="1"/>
</dbReference>
<dbReference type="PANTHER" id="PTHR37299:SF1">
    <property type="entry name" value="STAGE 0 SPORULATION PROTEIN A HOMOLOG"/>
    <property type="match status" value="1"/>
</dbReference>
<feature type="domain" description="Response regulatory" evidence="4">
    <location>
        <begin position="2"/>
        <end position="116"/>
    </location>
</feature>
<dbReference type="InterPro" id="IPR011006">
    <property type="entry name" value="CheY-like_superfamily"/>
</dbReference>
<evidence type="ECO:0000313" key="6">
    <source>
        <dbReference type="EMBL" id="MBC5667778.1"/>
    </source>
</evidence>
<protein>
    <recommendedName>
        <fullName evidence="1">Stage 0 sporulation protein A homolog</fullName>
    </recommendedName>
</protein>
<feature type="modified residue" description="4-aspartylphosphate" evidence="3">
    <location>
        <position position="53"/>
    </location>
</feature>